<evidence type="ECO:0000256" key="3">
    <source>
        <dbReference type="ARBA" id="ARBA00001907"/>
    </source>
</evidence>
<comment type="catalytic activity">
    <reaction evidence="3">
        <text>2 a mycocerosyl-[mycocerosic acid synthase] + a phthiodiolone = a dimycocerosyl phthiodiolone + 2 holo-[mycocerosic acid synthase].</text>
        <dbReference type="EC" id="2.3.1.282"/>
    </reaction>
</comment>
<evidence type="ECO:0000256" key="6">
    <source>
        <dbReference type="ARBA" id="ARBA00013449"/>
    </source>
</evidence>
<evidence type="ECO:0000256" key="9">
    <source>
        <dbReference type="ARBA" id="ARBA00030465"/>
    </source>
</evidence>
<dbReference type="InterPro" id="IPR023213">
    <property type="entry name" value="CAT-like_dom_sf"/>
</dbReference>
<keyword evidence="8" id="KW-0012">Acyltransferase</keyword>
<comment type="similarity">
    <text evidence="4">Belongs to the acyltransferase PapA5 family.</text>
</comment>
<dbReference type="Gene3D" id="3.30.559.10">
    <property type="entry name" value="Chloramphenicol acetyltransferase-like domain"/>
    <property type="match status" value="1"/>
</dbReference>
<dbReference type="InterPro" id="IPR052058">
    <property type="entry name" value="Alcohol_O-acetyltransferase"/>
</dbReference>
<feature type="domain" description="Phthiocerol/phthiodiolone dimycocerosyl transferase C-terminal" evidence="12">
    <location>
        <begin position="220"/>
        <end position="334"/>
    </location>
</feature>
<organism evidence="13 14">
    <name type="scientific">Aerosakkonema funiforme FACHB-1375</name>
    <dbReference type="NCBI Taxonomy" id="2949571"/>
    <lineage>
        <taxon>Bacteria</taxon>
        <taxon>Bacillati</taxon>
        <taxon>Cyanobacteriota</taxon>
        <taxon>Cyanophyceae</taxon>
        <taxon>Oscillatoriophycideae</taxon>
        <taxon>Aerosakkonematales</taxon>
        <taxon>Aerosakkonemataceae</taxon>
        <taxon>Aerosakkonema</taxon>
    </lineage>
</organism>
<evidence type="ECO:0000256" key="1">
    <source>
        <dbReference type="ARBA" id="ARBA00000026"/>
    </source>
</evidence>
<evidence type="ECO:0000313" key="13">
    <source>
        <dbReference type="EMBL" id="MBD2181604.1"/>
    </source>
</evidence>
<evidence type="ECO:0000256" key="4">
    <source>
        <dbReference type="ARBA" id="ARBA00006558"/>
    </source>
</evidence>
<dbReference type="InterPro" id="IPR031641">
    <property type="entry name" value="PapA_C"/>
</dbReference>
<comment type="catalytic activity">
    <reaction evidence="2">
        <text>2 a mycocerosyl-[mycocerosic acid synthase] + a phenolphthiocerol = a dimycocerosyl phenolphthiocerol + 2 holo-[mycocerosic acid synthase].</text>
        <dbReference type="EC" id="2.3.1.282"/>
    </reaction>
</comment>
<evidence type="ECO:0000256" key="11">
    <source>
        <dbReference type="ARBA" id="ARBA00033407"/>
    </source>
</evidence>
<evidence type="ECO:0000256" key="10">
    <source>
        <dbReference type="ARBA" id="ARBA00032317"/>
    </source>
</evidence>
<dbReference type="Gene3D" id="3.30.559.30">
    <property type="entry name" value="Nonribosomal peptide synthetase, condensation domain"/>
    <property type="match status" value="1"/>
</dbReference>
<accession>A0A926VFH8</accession>
<sequence>MELIQGDRNSVYRLLGAEEQMLWLGDIAHPMHFAMTAQIEGKFSIEQLKQALALVQQQHPLLRVRIALDEAGQPCFVEADTSIPVRVVQRQGEQHWQREVERELSIPFVFWEAPLVRVVLLHSTDVSELILTCYHPISDGMSAAYLIRDILQAIAIPETNTNSLPLPASLEDLVPRRTDENRLPLQPTANTRIRKQAELTQRSQLHTQNSDFRDCLYSGSLSKETTTLLISRCRHEQTTVHGAICAAFLLALIRQNSSAQPQILKCFSAINIRRYLIPPVGEDVGLYVSAELTSHTLTADARLWDVARSLKQQLNRGMASDTIFRGIPQVEVWMSENPSPSQVLEGMLEEYGCDLLVANLGRLTLAQKFGDLELQAIYGPATITGMEKKAMLAVATLGDRLFFVLVCPDSLTTLGTAENLKKDAIQLLNAAIETQGEGLDRTLP</sequence>
<evidence type="ECO:0000256" key="2">
    <source>
        <dbReference type="ARBA" id="ARBA00000625"/>
    </source>
</evidence>
<dbReference type="AlphaFoldDB" id="A0A926VFH8"/>
<name>A0A926VFH8_9CYAN</name>
<proteinExistence type="inferred from homology"/>
<dbReference type="PANTHER" id="PTHR28037">
    <property type="entry name" value="ALCOHOL O-ACETYLTRANSFERASE 1-RELATED"/>
    <property type="match status" value="1"/>
</dbReference>
<dbReference type="RefSeq" id="WP_190464413.1">
    <property type="nucleotide sequence ID" value="NZ_JACJPW010000023.1"/>
</dbReference>
<dbReference type="SUPFAM" id="SSF52777">
    <property type="entry name" value="CoA-dependent acyltransferases"/>
    <property type="match status" value="2"/>
</dbReference>
<dbReference type="Pfam" id="PF16911">
    <property type="entry name" value="PapA_C"/>
    <property type="match status" value="1"/>
</dbReference>
<dbReference type="Proteomes" id="UP000641646">
    <property type="component" value="Unassembled WGS sequence"/>
</dbReference>
<dbReference type="EC" id="2.3.1.282" evidence="5"/>
<protein>
    <recommendedName>
        <fullName evidence="6">Phthiocerol/phthiodiolone dimycocerosyl transferase</fullName>
        <ecNumber evidence="5">2.3.1.282</ecNumber>
    </recommendedName>
    <alternativeName>
        <fullName evidence="11">Acyltransferase PapA5</fullName>
    </alternativeName>
    <alternativeName>
        <fullName evidence="9">Phthiocerol/phthiodiolone O-acyltransferase</fullName>
    </alternativeName>
    <alternativeName>
        <fullName evidence="10">Polyketide synthase-associated protein A5</fullName>
    </alternativeName>
</protein>
<dbReference type="EMBL" id="JACJPW010000023">
    <property type="protein sequence ID" value="MBD2181604.1"/>
    <property type="molecule type" value="Genomic_DNA"/>
</dbReference>
<evidence type="ECO:0000256" key="7">
    <source>
        <dbReference type="ARBA" id="ARBA00022679"/>
    </source>
</evidence>
<evidence type="ECO:0000256" key="8">
    <source>
        <dbReference type="ARBA" id="ARBA00023315"/>
    </source>
</evidence>
<reference evidence="13" key="1">
    <citation type="journal article" date="2015" name="ISME J.">
        <title>Draft Genome Sequence of Streptomyces incarnatus NRRL8089, which Produces the Nucleoside Antibiotic Sinefungin.</title>
        <authorList>
            <person name="Oshima K."/>
            <person name="Hattori M."/>
            <person name="Shimizu H."/>
            <person name="Fukuda K."/>
            <person name="Nemoto M."/>
            <person name="Inagaki K."/>
            <person name="Tamura T."/>
        </authorList>
    </citation>
    <scope>NUCLEOTIDE SEQUENCE</scope>
    <source>
        <strain evidence="13">FACHB-1375</strain>
    </source>
</reference>
<evidence type="ECO:0000256" key="5">
    <source>
        <dbReference type="ARBA" id="ARBA00012866"/>
    </source>
</evidence>
<dbReference type="GO" id="GO:0016746">
    <property type="term" value="F:acyltransferase activity"/>
    <property type="evidence" value="ECO:0007669"/>
    <property type="project" value="UniProtKB-KW"/>
</dbReference>
<comment type="catalytic activity">
    <reaction evidence="1">
        <text>2 a mycocerosyl-[mycocerosic acid synthase] + a phthiocerol = a dimycocerosyl phthiocerol + 2 holo-[mycocerosic acid synthase].</text>
        <dbReference type="EC" id="2.3.1.282"/>
    </reaction>
</comment>
<keyword evidence="7" id="KW-0808">Transferase</keyword>
<gene>
    <name evidence="13" type="ORF">H6G03_10875</name>
</gene>
<dbReference type="PANTHER" id="PTHR28037:SF1">
    <property type="entry name" value="ALCOHOL O-ACETYLTRANSFERASE 1-RELATED"/>
    <property type="match status" value="1"/>
</dbReference>
<evidence type="ECO:0000313" key="14">
    <source>
        <dbReference type="Proteomes" id="UP000641646"/>
    </source>
</evidence>
<evidence type="ECO:0000259" key="12">
    <source>
        <dbReference type="Pfam" id="PF16911"/>
    </source>
</evidence>
<keyword evidence="14" id="KW-1185">Reference proteome</keyword>
<comment type="caution">
    <text evidence="13">The sequence shown here is derived from an EMBL/GenBank/DDBJ whole genome shotgun (WGS) entry which is preliminary data.</text>
</comment>
<reference evidence="13" key="2">
    <citation type="submission" date="2020-08" db="EMBL/GenBank/DDBJ databases">
        <authorList>
            <person name="Chen M."/>
            <person name="Teng W."/>
            <person name="Zhao L."/>
            <person name="Hu C."/>
            <person name="Zhou Y."/>
            <person name="Han B."/>
            <person name="Song L."/>
            <person name="Shu W."/>
        </authorList>
    </citation>
    <scope>NUCLEOTIDE SEQUENCE</scope>
    <source>
        <strain evidence="13">FACHB-1375</strain>
    </source>
</reference>